<dbReference type="PANTHER" id="PTHR38459:SF1">
    <property type="entry name" value="PROPHAGE BACTOPRENOL-LINKED GLUCOSE TRANSLOCASE HOMOLOG"/>
    <property type="match status" value="1"/>
</dbReference>
<evidence type="ECO:0000259" key="7">
    <source>
        <dbReference type="Pfam" id="PF04138"/>
    </source>
</evidence>
<gene>
    <name evidence="8" type="ORF">EBB45_06910</name>
</gene>
<evidence type="ECO:0000256" key="5">
    <source>
        <dbReference type="ARBA" id="ARBA00023136"/>
    </source>
</evidence>
<evidence type="ECO:0000256" key="3">
    <source>
        <dbReference type="ARBA" id="ARBA00022692"/>
    </source>
</evidence>
<keyword evidence="3 6" id="KW-0812">Transmembrane</keyword>
<proteinExistence type="inferred from homology"/>
<feature type="domain" description="GtrA/DPMS transmembrane" evidence="7">
    <location>
        <begin position="17"/>
        <end position="137"/>
    </location>
</feature>
<evidence type="ECO:0000256" key="4">
    <source>
        <dbReference type="ARBA" id="ARBA00022989"/>
    </source>
</evidence>
<evidence type="ECO:0000256" key="2">
    <source>
        <dbReference type="ARBA" id="ARBA00009399"/>
    </source>
</evidence>
<evidence type="ECO:0000256" key="6">
    <source>
        <dbReference type="SAM" id="Phobius"/>
    </source>
</evidence>
<keyword evidence="5 6" id="KW-0472">Membrane</keyword>
<feature type="transmembrane region" description="Helical" evidence="6">
    <location>
        <begin position="49"/>
        <end position="66"/>
    </location>
</feature>
<dbReference type="PANTHER" id="PTHR38459">
    <property type="entry name" value="PROPHAGE BACTOPRENOL-LINKED GLUCOSE TRANSLOCASE HOMOLOG"/>
    <property type="match status" value="1"/>
</dbReference>
<dbReference type="InterPro" id="IPR007267">
    <property type="entry name" value="GtrA_DPMS_TM"/>
</dbReference>
<protein>
    <submittedName>
        <fullName evidence="8">GtrA family protein</fullName>
    </submittedName>
</protein>
<dbReference type="EMBL" id="RRCT01000004">
    <property type="protein sequence ID" value="RQW75470.1"/>
    <property type="molecule type" value="Genomic_DNA"/>
</dbReference>
<accession>A0A3N9UHA3</accession>
<dbReference type="Pfam" id="PF04138">
    <property type="entry name" value="GtrA_DPMS_TM"/>
    <property type="match status" value="1"/>
</dbReference>
<feature type="transmembrane region" description="Helical" evidence="6">
    <location>
        <begin position="115"/>
        <end position="131"/>
    </location>
</feature>
<feature type="transmembrane region" description="Helical" evidence="6">
    <location>
        <begin position="78"/>
        <end position="95"/>
    </location>
</feature>
<comment type="subcellular location">
    <subcellularLocation>
        <location evidence="1">Membrane</location>
        <topology evidence="1">Multi-pass membrane protein</topology>
    </subcellularLocation>
</comment>
<evidence type="ECO:0000256" key="1">
    <source>
        <dbReference type="ARBA" id="ARBA00004141"/>
    </source>
</evidence>
<keyword evidence="4 6" id="KW-1133">Transmembrane helix</keyword>
<dbReference type="AlphaFoldDB" id="A0A3N9UHA3"/>
<evidence type="ECO:0000313" key="9">
    <source>
        <dbReference type="Proteomes" id="UP000274033"/>
    </source>
</evidence>
<keyword evidence="9" id="KW-1185">Reference proteome</keyword>
<dbReference type="GO" id="GO:0000271">
    <property type="term" value="P:polysaccharide biosynthetic process"/>
    <property type="evidence" value="ECO:0007669"/>
    <property type="project" value="InterPro"/>
</dbReference>
<sequence>MNNWTKLLTLFDAKFWKFILVGIINTIVGTSIMFGLYNLVGLSYWVSSASNYILTSILSYFLNKYFTFQQKGASLKSLVKFAINIAICYLVAYGLAKPLTIFMLMNASHKVQENVAMFVGMVFFTALNYLGQRFFAFKE</sequence>
<comment type="caution">
    <text evidence="8">The sequence shown here is derived from an EMBL/GenBank/DDBJ whole genome shotgun (WGS) entry which is preliminary data.</text>
</comment>
<dbReference type="GO" id="GO:0005886">
    <property type="term" value="C:plasma membrane"/>
    <property type="evidence" value="ECO:0007669"/>
    <property type="project" value="TreeGrafter"/>
</dbReference>
<comment type="similarity">
    <text evidence="2">Belongs to the GtrA family.</text>
</comment>
<dbReference type="Proteomes" id="UP000274033">
    <property type="component" value="Unassembled WGS sequence"/>
</dbReference>
<dbReference type="RefSeq" id="WP_124763772.1">
    <property type="nucleotide sequence ID" value="NZ_JAFBDY010000003.1"/>
</dbReference>
<dbReference type="InterPro" id="IPR051401">
    <property type="entry name" value="GtrA_CellWall_Glycosyl"/>
</dbReference>
<dbReference type="OrthoDB" id="9812049at2"/>
<feature type="transmembrane region" description="Helical" evidence="6">
    <location>
        <begin position="15"/>
        <end position="37"/>
    </location>
</feature>
<reference evidence="8 9" key="1">
    <citation type="journal article" date="2013" name="J. Microbiol.">
        <title>Lysinibacillus chungkukjangi sp. nov., isolated from Chungkukjang, Korean fermented soybean food.</title>
        <authorList>
            <person name="Kim S.J."/>
            <person name="Jang Y.H."/>
            <person name="Hamada M."/>
            <person name="Ahn J.H."/>
            <person name="Weon H.Y."/>
            <person name="Suzuki K."/>
            <person name="Whang K.S."/>
            <person name="Kwon S.W."/>
        </authorList>
    </citation>
    <scope>NUCLEOTIDE SEQUENCE [LARGE SCALE GENOMIC DNA]</scope>
    <source>
        <strain evidence="8 9">MCCC 1A12701</strain>
    </source>
</reference>
<organism evidence="8 9">
    <name type="scientific">Lysinibacillus composti</name>
    <dbReference type="NCBI Taxonomy" id="720633"/>
    <lineage>
        <taxon>Bacteria</taxon>
        <taxon>Bacillati</taxon>
        <taxon>Bacillota</taxon>
        <taxon>Bacilli</taxon>
        <taxon>Bacillales</taxon>
        <taxon>Bacillaceae</taxon>
        <taxon>Lysinibacillus</taxon>
    </lineage>
</organism>
<name>A0A3N9UHA3_9BACI</name>
<evidence type="ECO:0000313" key="8">
    <source>
        <dbReference type="EMBL" id="RQW75470.1"/>
    </source>
</evidence>